<dbReference type="RefSeq" id="XP_062626908.1">
    <property type="nucleotide sequence ID" value="XM_062770924.1"/>
</dbReference>
<dbReference type="Pfam" id="PF08144">
    <property type="entry name" value="CPL"/>
    <property type="match status" value="1"/>
</dbReference>
<feature type="compositionally biased region" description="Basic and acidic residues" evidence="3">
    <location>
        <begin position="108"/>
        <end position="122"/>
    </location>
</feature>
<feature type="compositionally biased region" description="Acidic residues" evidence="3">
    <location>
        <begin position="79"/>
        <end position="100"/>
    </location>
</feature>
<reference evidence="5" key="1">
    <citation type="submission" date="2023-10" db="EMBL/GenBank/DDBJ databases">
        <authorList>
            <person name="Noh H."/>
        </authorList>
    </citation>
    <scope>NUCLEOTIDE SEQUENCE</scope>
    <source>
        <strain evidence="5">DUCC4014</strain>
    </source>
</reference>
<dbReference type="SUPFAM" id="SSF48371">
    <property type="entry name" value="ARM repeat"/>
    <property type="match status" value="1"/>
</dbReference>
<sequence length="684" mass="74373">MSTTRGTKRSADSAPSSGPKFKSAKSANFKGKSDGGKPNNKPRWDHKAKPSNFKGKDKAPAEQQQPVQKRKRPVTQGGGEDDDDEMSVDEQDDDEYDEGAAPEAGAGEVEKKGKMTKAERAALHAAQPHRTSLLPSHPLLQDTLLPLWETARRSDTPKDERNAAIKELWQAVKGRVAEISRGHKGGRVLQTIVKYGGKEERLGVALELESQWREMMESKYSKFLMSKLIRYCPTIRPKLIPHITKNITSLIFHAHAISPISDFYDLYASPKERRLLVRGFYPREVALFDGAGKKAEIDVAGLEGALEATSETGRERVLDGVEKTVLDIFNNTQKTALAQSIFHRLVSEYLTCIYRFLEPEAADKKMHELLAASLESLPEIVHTKDGSAVVRELLVRGSAKDRKSILQQLRKHIEAMSKDADAQLVLFTAFDVVDDTKLMGKAFVGDIVEQASSLTGDKNGRRAILYALTPTASRHYLPSTLKELAASAAAAREAGTSKKDPAVRRKELVAHASPGLLKLVADKAEELVRDPGAGLVVQEIMVYSTGDKGDAIAALVEPLRVPLSGDGSHPIELAHATRTYKTLLSGGHFNTATKSIDVVDDKLSPAFAEAFWKAITSDEAGGATNAIKVAAVAPFVAVEMIEALKKTPVWNDAKAVLSGADAREAIASSEMKGANVLSERLAAL</sequence>
<dbReference type="InterPro" id="IPR040059">
    <property type="entry name" value="PUM3"/>
</dbReference>
<evidence type="ECO:0000313" key="5">
    <source>
        <dbReference type="EMBL" id="WOO80876.1"/>
    </source>
</evidence>
<dbReference type="InterPro" id="IPR001313">
    <property type="entry name" value="Pumilio_RNA-bd_rpt"/>
</dbReference>
<feature type="domain" description="PUM-HD" evidence="4">
    <location>
        <begin position="149"/>
        <end position="581"/>
    </location>
</feature>
<dbReference type="SMART" id="SM00025">
    <property type="entry name" value="Pumilio"/>
    <property type="match status" value="5"/>
</dbReference>
<dbReference type="Proteomes" id="UP000827549">
    <property type="component" value="Chromosome 3"/>
</dbReference>
<keyword evidence="2" id="KW-0694">RNA-binding</keyword>
<feature type="region of interest" description="Disordered" evidence="3">
    <location>
        <begin position="1"/>
        <end position="128"/>
    </location>
</feature>
<dbReference type="InterPro" id="IPR033133">
    <property type="entry name" value="PUM-HD"/>
</dbReference>
<accession>A0AAF1BHA8</accession>
<evidence type="ECO:0000256" key="3">
    <source>
        <dbReference type="SAM" id="MobiDB-lite"/>
    </source>
</evidence>
<dbReference type="GO" id="GO:0003729">
    <property type="term" value="F:mRNA binding"/>
    <property type="evidence" value="ECO:0007669"/>
    <property type="project" value="TreeGrafter"/>
</dbReference>
<dbReference type="PANTHER" id="PTHR13389:SF0">
    <property type="entry name" value="PUMILIO HOMOLOG 3"/>
    <property type="match status" value="1"/>
</dbReference>
<proteinExistence type="predicted"/>
<keyword evidence="1" id="KW-0677">Repeat</keyword>
<dbReference type="EMBL" id="CP086716">
    <property type="protein sequence ID" value="WOO80876.1"/>
    <property type="molecule type" value="Genomic_DNA"/>
</dbReference>
<name>A0AAF1BHA8_9TREE</name>
<dbReference type="GO" id="GO:0006417">
    <property type="term" value="P:regulation of translation"/>
    <property type="evidence" value="ECO:0007669"/>
    <property type="project" value="TreeGrafter"/>
</dbReference>
<organism evidence="5 6">
    <name type="scientific">Vanrija pseudolonga</name>
    <dbReference type="NCBI Taxonomy" id="143232"/>
    <lineage>
        <taxon>Eukaryota</taxon>
        <taxon>Fungi</taxon>
        <taxon>Dikarya</taxon>
        <taxon>Basidiomycota</taxon>
        <taxon>Agaricomycotina</taxon>
        <taxon>Tremellomycetes</taxon>
        <taxon>Trichosporonales</taxon>
        <taxon>Trichosporonaceae</taxon>
        <taxon>Vanrija</taxon>
    </lineage>
</organism>
<dbReference type="InterPro" id="IPR012959">
    <property type="entry name" value="CPL_dom"/>
</dbReference>
<dbReference type="InterPro" id="IPR011989">
    <property type="entry name" value="ARM-like"/>
</dbReference>
<protein>
    <submittedName>
        <fullName evidence="5">Pumilio y domain family member 6</fullName>
    </submittedName>
</protein>
<dbReference type="Gene3D" id="1.25.10.10">
    <property type="entry name" value="Leucine-rich Repeat Variant"/>
    <property type="match status" value="2"/>
</dbReference>
<evidence type="ECO:0000259" key="4">
    <source>
        <dbReference type="PROSITE" id="PS50303"/>
    </source>
</evidence>
<gene>
    <name evidence="5" type="primary">puf6</name>
    <name evidence="5" type="ORF">LOC62_03G004402</name>
</gene>
<evidence type="ECO:0000256" key="2">
    <source>
        <dbReference type="ARBA" id="ARBA00022884"/>
    </source>
</evidence>
<dbReference type="InterPro" id="IPR016024">
    <property type="entry name" value="ARM-type_fold"/>
</dbReference>
<dbReference type="GO" id="GO:0005730">
    <property type="term" value="C:nucleolus"/>
    <property type="evidence" value="ECO:0007669"/>
    <property type="project" value="TreeGrafter"/>
</dbReference>
<dbReference type="PROSITE" id="PS50303">
    <property type="entry name" value="PUM_HD"/>
    <property type="match status" value="1"/>
</dbReference>
<evidence type="ECO:0000313" key="6">
    <source>
        <dbReference type="Proteomes" id="UP000827549"/>
    </source>
</evidence>
<evidence type="ECO:0000256" key="1">
    <source>
        <dbReference type="ARBA" id="ARBA00022737"/>
    </source>
</evidence>
<dbReference type="GeneID" id="87807640"/>
<feature type="compositionally biased region" description="Basic and acidic residues" evidence="3">
    <location>
        <begin position="42"/>
        <end position="60"/>
    </location>
</feature>
<dbReference type="AlphaFoldDB" id="A0AAF1BHA8"/>
<keyword evidence="6" id="KW-1185">Reference proteome</keyword>
<dbReference type="PANTHER" id="PTHR13389">
    <property type="entry name" value="PUMILIO HOMOLOG 3"/>
    <property type="match status" value="1"/>
</dbReference>